<evidence type="ECO:0000313" key="1">
    <source>
        <dbReference type="EMBL" id="SHG02999.1"/>
    </source>
</evidence>
<gene>
    <name evidence="1" type="ORF">SAMN05444274_1224</name>
</gene>
<reference evidence="1 2" key="1">
    <citation type="submission" date="2016-11" db="EMBL/GenBank/DDBJ databases">
        <authorList>
            <person name="Jaros S."/>
            <person name="Januszkiewicz K."/>
            <person name="Wedrychowicz H."/>
        </authorList>
    </citation>
    <scope>NUCLEOTIDE SEQUENCE [LARGE SCALE GENOMIC DNA]</scope>
    <source>
        <strain evidence="1 2">DSM 26910</strain>
    </source>
</reference>
<sequence>MLQEIIQKIKGDLKIKHSLYFVLFILLFANCSKESPISAVYQSTEDHLSATIIDSTLYLMIGLDTAIIYNLQIHTELQIEENTYRIYNVVYSNSLNRHGYTSIEIPLEFVYSKDFGGTLIASFINNDSFTLGGYSFKRAESDRAKRIFDNWSNLILNNTQTRLWNEFQE</sequence>
<proteinExistence type="predicted"/>
<evidence type="ECO:0000313" key="2">
    <source>
        <dbReference type="Proteomes" id="UP000184164"/>
    </source>
</evidence>
<dbReference type="AlphaFoldDB" id="A0A1M5GH05"/>
<dbReference type="STRING" id="1484053.SAMN05444274_1224"/>
<dbReference type="Proteomes" id="UP000184164">
    <property type="component" value="Unassembled WGS sequence"/>
</dbReference>
<protein>
    <submittedName>
        <fullName evidence="1">Uncharacterized protein</fullName>
    </submittedName>
</protein>
<keyword evidence="2" id="KW-1185">Reference proteome</keyword>
<accession>A0A1M5GH05</accession>
<name>A0A1M5GH05_9BACT</name>
<dbReference type="EMBL" id="FQUM01000022">
    <property type="protein sequence ID" value="SHG02999.1"/>
    <property type="molecule type" value="Genomic_DNA"/>
</dbReference>
<dbReference type="RefSeq" id="WP_073003612.1">
    <property type="nucleotide sequence ID" value="NZ_FQUM01000022.1"/>
</dbReference>
<organism evidence="1 2">
    <name type="scientific">Mariniphaga anaerophila</name>
    <dbReference type="NCBI Taxonomy" id="1484053"/>
    <lineage>
        <taxon>Bacteria</taxon>
        <taxon>Pseudomonadati</taxon>
        <taxon>Bacteroidota</taxon>
        <taxon>Bacteroidia</taxon>
        <taxon>Marinilabiliales</taxon>
        <taxon>Prolixibacteraceae</taxon>
        <taxon>Mariniphaga</taxon>
    </lineage>
</organism>